<dbReference type="Pfam" id="PF07811">
    <property type="entry name" value="TadE"/>
    <property type="match status" value="1"/>
</dbReference>
<dbReference type="InParanoid" id="A9AUZ0"/>
<reference evidence="3 4" key="1">
    <citation type="journal article" date="2011" name="Stand. Genomic Sci.">
        <title>Complete genome sequence of the filamentous gliding predatory bacterium Herpetosiphon aurantiacus type strain (114-95(T)).</title>
        <authorList>
            <person name="Kiss H."/>
            <person name="Nett M."/>
            <person name="Domin N."/>
            <person name="Martin K."/>
            <person name="Maresca J.A."/>
            <person name="Copeland A."/>
            <person name="Lapidus A."/>
            <person name="Lucas S."/>
            <person name="Berry K.W."/>
            <person name="Glavina Del Rio T."/>
            <person name="Dalin E."/>
            <person name="Tice H."/>
            <person name="Pitluck S."/>
            <person name="Richardson P."/>
            <person name="Bruce D."/>
            <person name="Goodwin L."/>
            <person name="Han C."/>
            <person name="Detter J.C."/>
            <person name="Schmutz J."/>
            <person name="Brettin T."/>
            <person name="Land M."/>
            <person name="Hauser L."/>
            <person name="Kyrpides N.C."/>
            <person name="Ivanova N."/>
            <person name="Goker M."/>
            <person name="Woyke T."/>
            <person name="Klenk H.P."/>
            <person name="Bryant D.A."/>
        </authorList>
    </citation>
    <scope>NUCLEOTIDE SEQUENCE [LARGE SCALE GENOMIC DNA]</scope>
    <source>
        <strain evidence="4">ATCC 23779 / DSM 785 / 114-95</strain>
    </source>
</reference>
<feature type="domain" description="TadE-like" evidence="2">
    <location>
        <begin position="7"/>
        <end position="48"/>
    </location>
</feature>
<dbReference type="KEGG" id="hau:Haur_3944"/>
<evidence type="ECO:0000313" key="3">
    <source>
        <dbReference type="EMBL" id="ABX06578.1"/>
    </source>
</evidence>
<accession>A9AUZ0</accession>
<dbReference type="Proteomes" id="UP000000787">
    <property type="component" value="Chromosome"/>
</dbReference>
<protein>
    <submittedName>
        <fullName evidence="3">TadE family protein</fullName>
    </submittedName>
</protein>
<keyword evidence="4" id="KW-1185">Reference proteome</keyword>
<gene>
    <name evidence="3" type="ordered locus">Haur_3944</name>
</gene>
<proteinExistence type="predicted"/>
<dbReference type="InterPro" id="IPR012495">
    <property type="entry name" value="TadE-like_dom"/>
</dbReference>
<evidence type="ECO:0000256" key="1">
    <source>
        <dbReference type="SAM" id="Phobius"/>
    </source>
</evidence>
<sequence length="170" mass="19273">MKRKSRGQALVEFALVFPLIMSFLFGTIEFGFLTYSWSQANYAARRGAEQASSGPPIRARTPEQYITDNDDDCVKAIRGAALRTTVGLQPGYVKISYHLSANDTTIRQDNAWPTIYRRAGFIIQVQIRYFYEPLTPVGDVFLDNVEIDATSRRTIVRYDFSSIDPLSVCR</sequence>
<dbReference type="STRING" id="316274.Haur_3944"/>
<dbReference type="HOGENOM" id="CLU_1531424_0_0_0"/>
<dbReference type="eggNOG" id="COG4961">
    <property type="taxonomic scope" value="Bacteria"/>
</dbReference>
<organism evidence="3 4">
    <name type="scientific">Herpetosiphon aurantiacus (strain ATCC 23779 / DSM 785 / 114-95)</name>
    <dbReference type="NCBI Taxonomy" id="316274"/>
    <lineage>
        <taxon>Bacteria</taxon>
        <taxon>Bacillati</taxon>
        <taxon>Chloroflexota</taxon>
        <taxon>Chloroflexia</taxon>
        <taxon>Herpetosiphonales</taxon>
        <taxon>Herpetosiphonaceae</taxon>
        <taxon>Herpetosiphon</taxon>
    </lineage>
</organism>
<dbReference type="AlphaFoldDB" id="A9AUZ0"/>
<feature type="transmembrane region" description="Helical" evidence="1">
    <location>
        <begin position="12"/>
        <end position="37"/>
    </location>
</feature>
<keyword evidence="1" id="KW-1133">Transmembrane helix</keyword>
<dbReference type="EMBL" id="CP000875">
    <property type="protein sequence ID" value="ABX06578.1"/>
    <property type="molecule type" value="Genomic_DNA"/>
</dbReference>
<evidence type="ECO:0000313" key="4">
    <source>
        <dbReference type="Proteomes" id="UP000000787"/>
    </source>
</evidence>
<keyword evidence="1" id="KW-0812">Transmembrane</keyword>
<keyword evidence="1" id="KW-0472">Membrane</keyword>
<dbReference type="BioCyc" id="HAUR316274:GHYA-3986-MONOMER"/>
<evidence type="ECO:0000259" key="2">
    <source>
        <dbReference type="Pfam" id="PF07811"/>
    </source>
</evidence>
<name>A9AUZ0_HERA2</name>